<protein>
    <submittedName>
        <fullName evidence="2">AAA family ATPase</fullName>
    </submittedName>
</protein>
<name>A0ABV6L4W0_9SPHI</name>
<dbReference type="InterPro" id="IPR041685">
    <property type="entry name" value="AAA_GajA/Old/RecF-like"/>
</dbReference>
<evidence type="ECO:0000313" key="2">
    <source>
        <dbReference type="EMBL" id="MFC0514504.1"/>
    </source>
</evidence>
<accession>A0ABV6L4W0</accession>
<feature type="domain" description="Endonuclease GajA/Old nuclease/RecF-like AAA" evidence="1">
    <location>
        <begin position="26"/>
        <end position="69"/>
    </location>
</feature>
<sequence length="100" mass="10607">MAKVKATATEEVLLDSGNPSINSPRLTKLIIKNFRAIGSKPVAIDLNDIVVPVGGNNVGKSTILKAYEIAMCQGSNSGILSIDDFPRGAVNLDELLEIEI</sequence>
<dbReference type="Gene3D" id="3.40.50.300">
    <property type="entry name" value="P-loop containing nucleotide triphosphate hydrolases"/>
    <property type="match status" value="1"/>
</dbReference>
<reference evidence="2 3" key="1">
    <citation type="submission" date="2024-09" db="EMBL/GenBank/DDBJ databases">
        <authorList>
            <person name="Sun Q."/>
            <person name="Mori K."/>
        </authorList>
    </citation>
    <scope>NUCLEOTIDE SEQUENCE [LARGE SCALE GENOMIC DNA]</scope>
    <source>
        <strain evidence="2 3">NCAIM B.02415</strain>
    </source>
</reference>
<keyword evidence="3" id="KW-1185">Reference proteome</keyword>
<dbReference type="EMBL" id="JBHLTS010000021">
    <property type="protein sequence ID" value="MFC0514504.1"/>
    <property type="molecule type" value="Genomic_DNA"/>
</dbReference>
<evidence type="ECO:0000313" key="3">
    <source>
        <dbReference type="Proteomes" id="UP001589828"/>
    </source>
</evidence>
<evidence type="ECO:0000259" key="1">
    <source>
        <dbReference type="Pfam" id="PF13175"/>
    </source>
</evidence>
<dbReference type="RefSeq" id="WP_377022352.1">
    <property type="nucleotide sequence ID" value="NZ_JBHLTS010000021.1"/>
</dbReference>
<dbReference type="Proteomes" id="UP001589828">
    <property type="component" value="Unassembled WGS sequence"/>
</dbReference>
<organism evidence="2 3">
    <name type="scientific">Mucilaginibacter angelicae</name>
    <dbReference type="NCBI Taxonomy" id="869718"/>
    <lineage>
        <taxon>Bacteria</taxon>
        <taxon>Pseudomonadati</taxon>
        <taxon>Bacteroidota</taxon>
        <taxon>Sphingobacteriia</taxon>
        <taxon>Sphingobacteriales</taxon>
        <taxon>Sphingobacteriaceae</taxon>
        <taxon>Mucilaginibacter</taxon>
    </lineage>
</organism>
<comment type="caution">
    <text evidence="2">The sequence shown here is derived from an EMBL/GenBank/DDBJ whole genome shotgun (WGS) entry which is preliminary data.</text>
</comment>
<dbReference type="InterPro" id="IPR027417">
    <property type="entry name" value="P-loop_NTPase"/>
</dbReference>
<dbReference type="Pfam" id="PF13175">
    <property type="entry name" value="AAA_15"/>
    <property type="match status" value="1"/>
</dbReference>
<gene>
    <name evidence="2" type="ORF">ACFFGT_09840</name>
</gene>
<dbReference type="SUPFAM" id="SSF52540">
    <property type="entry name" value="P-loop containing nucleoside triphosphate hydrolases"/>
    <property type="match status" value="1"/>
</dbReference>
<proteinExistence type="predicted"/>